<keyword evidence="3" id="KW-1185">Reference proteome</keyword>
<evidence type="ECO:0000313" key="2">
    <source>
        <dbReference type="EMBL" id="UYV68075.1"/>
    </source>
</evidence>
<gene>
    <name evidence="2" type="ORF">LAZ67_5002982</name>
</gene>
<evidence type="ECO:0000313" key="3">
    <source>
        <dbReference type="Proteomes" id="UP001235939"/>
    </source>
</evidence>
<evidence type="ECO:0000256" key="1">
    <source>
        <dbReference type="SAM" id="Phobius"/>
    </source>
</evidence>
<protein>
    <submittedName>
        <fullName evidence="2">Uncharacterized protein</fullName>
    </submittedName>
</protein>
<reference evidence="2 3" key="1">
    <citation type="submission" date="2022-01" db="EMBL/GenBank/DDBJ databases">
        <title>A chromosomal length assembly of Cordylochernes scorpioides.</title>
        <authorList>
            <person name="Zeh D."/>
            <person name="Zeh J."/>
        </authorList>
    </citation>
    <scope>NUCLEOTIDE SEQUENCE [LARGE SCALE GENOMIC DNA]</scope>
    <source>
        <strain evidence="2">IN4F17</strain>
        <tissue evidence="2">Whole Body</tissue>
    </source>
</reference>
<organism evidence="2 3">
    <name type="scientific">Cordylochernes scorpioides</name>
    <dbReference type="NCBI Taxonomy" id="51811"/>
    <lineage>
        <taxon>Eukaryota</taxon>
        <taxon>Metazoa</taxon>
        <taxon>Ecdysozoa</taxon>
        <taxon>Arthropoda</taxon>
        <taxon>Chelicerata</taxon>
        <taxon>Arachnida</taxon>
        <taxon>Pseudoscorpiones</taxon>
        <taxon>Cheliferoidea</taxon>
        <taxon>Chernetidae</taxon>
        <taxon>Cordylochernes</taxon>
    </lineage>
</organism>
<proteinExistence type="predicted"/>
<keyword evidence="1" id="KW-0472">Membrane</keyword>
<name>A0ABY6KKE1_9ARAC</name>
<keyword evidence="1" id="KW-0812">Transmembrane</keyword>
<feature type="transmembrane region" description="Helical" evidence="1">
    <location>
        <begin position="21"/>
        <end position="38"/>
    </location>
</feature>
<keyword evidence="1" id="KW-1133">Transmembrane helix</keyword>
<sequence>MNFLCFDQLKKNRNVVLKAEFLSLQGLLDFACLIYIAMNGLQSDLESLPLDWPQISATSLIQK</sequence>
<dbReference type="EMBL" id="CP092867">
    <property type="protein sequence ID" value="UYV68075.1"/>
    <property type="molecule type" value="Genomic_DNA"/>
</dbReference>
<dbReference type="Proteomes" id="UP001235939">
    <property type="component" value="Chromosome 05"/>
</dbReference>
<accession>A0ABY6KKE1</accession>